<feature type="transmembrane region" description="Helical" evidence="9">
    <location>
        <begin position="153"/>
        <end position="171"/>
    </location>
</feature>
<dbReference type="PANTHER" id="PTHR48020:SF12">
    <property type="entry name" value="PROTON MYO-INOSITOL COTRANSPORTER"/>
    <property type="match status" value="1"/>
</dbReference>
<dbReference type="CDD" id="cd17359">
    <property type="entry name" value="MFS_XylE_like"/>
    <property type="match status" value="1"/>
</dbReference>
<dbReference type="InterPro" id="IPR020846">
    <property type="entry name" value="MFS_dom"/>
</dbReference>
<dbReference type="SUPFAM" id="SSF103473">
    <property type="entry name" value="MFS general substrate transporter"/>
    <property type="match status" value="1"/>
</dbReference>
<keyword evidence="3 8" id="KW-0813">Transport</keyword>
<keyword evidence="7 9" id="KW-0472">Membrane</keyword>
<dbReference type="GO" id="GO:0022857">
    <property type="term" value="F:transmembrane transporter activity"/>
    <property type="evidence" value="ECO:0007669"/>
    <property type="project" value="InterPro"/>
</dbReference>
<evidence type="ECO:0000313" key="12">
    <source>
        <dbReference type="Proteomes" id="UP000004324"/>
    </source>
</evidence>
<dbReference type="OrthoDB" id="9783823at2"/>
<evidence type="ECO:0000256" key="9">
    <source>
        <dbReference type="SAM" id="Phobius"/>
    </source>
</evidence>
<keyword evidence="12" id="KW-1185">Reference proteome</keyword>
<feature type="transmembrane region" description="Helical" evidence="9">
    <location>
        <begin position="421"/>
        <end position="441"/>
    </location>
</feature>
<feature type="transmembrane region" description="Helical" evidence="9">
    <location>
        <begin position="329"/>
        <end position="350"/>
    </location>
</feature>
<dbReference type="InterPro" id="IPR050814">
    <property type="entry name" value="Myo-inositol_Transporter"/>
</dbReference>
<dbReference type="InterPro" id="IPR047984">
    <property type="entry name" value="XylE-like"/>
</dbReference>
<keyword evidence="6 9" id="KW-1133">Transmembrane helix</keyword>
<comment type="subcellular location">
    <subcellularLocation>
        <location evidence="1">Cell membrane</location>
        <topology evidence="1">Multi-pass membrane protein</topology>
    </subcellularLocation>
</comment>
<dbReference type="FunFam" id="1.20.1250.20:FF:000073">
    <property type="entry name" value="MFS myo-inositol transporter, putative"/>
    <property type="match status" value="1"/>
</dbReference>
<evidence type="ECO:0000256" key="3">
    <source>
        <dbReference type="ARBA" id="ARBA00022448"/>
    </source>
</evidence>
<dbReference type="InterPro" id="IPR005828">
    <property type="entry name" value="MFS_sugar_transport-like"/>
</dbReference>
<feature type="transmembrane region" description="Helical" evidence="9">
    <location>
        <begin position="262"/>
        <end position="284"/>
    </location>
</feature>
<feature type="transmembrane region" description="Helical" evidence="9">
    <location>
        <begin position="88"/>
        <end position="106"/>
    </location>
</feature>
<evidence type="ECO:0000256" key="6">
    <source>
        <dbReference type="ARBA" id="ARBA00022989"/>
    </source>
</evidence>
<dbReference type="PROSITE" id="PS50850">
    <property type="entry name" value="MFS"/>
    <property type="match status" value="1"/>
</dbReference>
<dbReference type="InterPro" id="IPR005829">
    <property type="entry name" value="Sugar_transporter_CS"/>
</dbReference>
<dbReference type="NCBIfam" id="TIGR00879">
    <property type="entry name" value="SP"/>
    <property type="match status" value="1"/>
</dbReference>
<evidence type="ECO:0000256" key="5">
    <source>
        <dbReference type="ARBA" id="ARBA00022692"/>
    </source>
</evidence>
<dbReference type="InterPro" id="IPR036259">
    <property type="entry name" value="MFS_trans_sf"/>
</dbReference>
<feature type="transmembrane region" description="Helical" evidence="9">
    <location>
        <begin position="15"/>
        <end position="32"/>
    </location>
</feature>
<feature type="transmembrane region" description="Helical" evidence="9">
    <location>
        <begin position="177"/>
        <end position="196"/>
    </location>
</feature>
<gene>
    <name evidence="11" type="ORF">FB4_4121</name>
</gene>
<dbReference type="RefSeq" id="WP_007935718.1">
    <property type="nucleotide sequence ID" value="NZ_AKVJ01000030.1"/>
</dbReference>
<name>I9AWX1_9FIRM</name>
<dbReference type="PROSITE" id="PS00217">
    <property type="entry name" value="SUGAR_TRANSPORT_2"/>
    <property type="match status" value="1"/>
</dbReference>
<dbReference type="EMBL" id="AKVJ01000030">
    <property type="protein sequence ID" value="EIW17372.1"/>
    <property type="molecule type" value="Genomic_DNA"/>
</dbReference>
<evidence type="ECO:0000256" key="4">
    <source>
        <dbReference type="ARBA" id="ARBA00022475"/>
    </source>
</evidence>
<keyword evidence="4" id="KW-1003">Cell membrane</keyword>
<keyword evidence="11" id="KW-0762">Sugar transport</keyword>
<sequence>MGINEPGKQQTSQSFLRTVMIISTFGGLLFGYDTGVINGALPYMAAEDQLNLTPLTEGIVVSSLLLGAALGSLVGGSLSDRHGRRKNIIHLALLFFFAAIGCTLAPNVEMMVACRFLLGLAVGGASVSVPTYLAEMSPMENRGRMVTQNELMIVTGQFLAFIFNAILGVTLGDNEHVWRYMLVIAAIPAIVLYFGMLRMPESPRWLVKKGKISEALQVLKRARHTEEKAVAELNEIQAAVNEEAQMEKATWKDLNTPWVRRLLFVGIGVAIASQSTGVNTIMYYGTQILKDAGFSTKAALIGNTVNGLTSVVAVSVGIWLMGKVRRRPMLLTGLAGTTSALFLIGLSSMLMAGSSLLPYIVLALTVIFLAFMQGAIGPILWLLLAEIFPLRLRGLGMGICVFFVWMTNFLIGLTFPVLLSLGLYIAFFIFVAIGIISMIFVKLCVPETKGHSLEELEHRFRNYKTSQIYKN</sequence>
<dbReference type="PANTHER" id="PTHR48020">
    <property type="entry name" value="PROTON MYO-INOSITOL COTRANSPORTER"/>
    <property type="match status" value="1"/>
</dbReference>
<feature type="transmembrane region" description="Helical" evidence="9">
    <location>
        <begin position="304"/>
        <end position="322"/>
    </location>
</feature>
<evidence type="ECO:0000256" key="7">
    <source>
        <dbReference type="ARBA" id="ARBA00023136"/>
    </source>
</evidence>
<dbReference type="PATRIC" id="fig|1149862.3.peg.3089"/>
<dbReference type="AlphaFoldDB" id="I9AWX1"/>
<feature type="transmembrane region" description="Helical" evidence="9">
    <location>
        <begin position="356"/>
        <end position="383"/>
    </location>
</feature>
<comment type="similarity">
    <text evidence="2 8">Belongs to the major facilitator superfamily. Sugar transporter (TC 2.A.1.1) family.</text>
</comment>
<protein>
    <submittedName>
        <fullName evidence="11">Sugar transporter</fullName>
    </submittedName>
</protein>
<accession>I9AWX1</accession>
<dbReference type="GO" id="GO:0005886">
    <property type="term" value="C:plasma membrane"/>
    <property type="evidence" value="ECO:0007669"/>
    <property type="project" value="UniProtKB-SubCell"/>
</dbReference>
<evidence type="ECO:0000313" key="11">
    <source>
        <dbReference type="EMBL" id="EIW17372.1"/>
    </source>
</evidence>
<dbReference type="InterPro" id="IPR003663">
    <property type="entry name" value="Sugar/inositol_transpt"/>
</dbReference>
<dbReference type="Pfam" id="PF00083">
    <property type="entry name" value="Sugar_tr"/>
    <property type="match status" value="1"/>
</dbReference>
<dbReference type="Proteomes" id="UP000004324">
    <property type="component" value="Unassembled WGS sequence"/>
</dbReference>
<evidence type="ECO:0000256" key="1">
    <source>
        <dbReference type="ARBA" id="ARBA00004651"/>
    </source>
</evidence>
<feature type="transmembrane region" description="Helical" evidence="9">
    <location>
        <begin position="112"/>
        <end position="133"/>
    </location>
</feature>
<evidence type="ECO:0000256" key="8">
    <source>
        <dbReference type="RuleBase" id="RU003346"/>
    </source>
</evidence>
<evidence type="ECO:0000259" key="10">
    <source>
        <dbReference type="PROSITE" id="PS50850"/>
    </source>
</evidence>
<organism evidence="11 12">
    <name type="scientific">Pelosinus fermentans B4</name>
    <dbReference type="NCBI Taxonomy" id="1149862"/>
    <lineage>
        <taxon>Bacteria</taxon>
        <taxon>Bacillati</taxon>
        <taxon>Bacillota</taxon>
        <taxon>Negativicutes</taxon>
        <taxon>Selenomonadales</taxon>
        <taxon>Sporomusaceae</taxon>
        <taxon>Pelosinus</taxon>
    </lineage>
</organism>
<feature type="transmembrane region" description="Helical" evidence="9">
    <location>
        <begin position="395"/>
        <end position="415"/>
    </location>
</feature>
<feature type="transmembrane region" description="Helical" evidence="9">
    <location>
        <begin position="52"/>
        <end position="76"/>
    </location>
</feature>
<dbReference type="PRINTS" id="PR00171">
    <property type="entry name" value="SUGRTRNSPORT"/>
</dbReference>
<feature type="domain" description="Major facilitator superfamily (MFS) profile" evidence="10">
    <location>
        <begin position="19"/>
        <end position="449"/>
    </location>
</feature>
<comment type="caution">
    <text evidence="11">The sequence shown here is derived from an EMBL/GenBank/DDBJ whole genome shotgun (WGS) entry which is preliminary data.</text>
</comment>
<keyword evidence="5 9" id="KW-0812">Transmembrane</keyword>
<dbReference type="Gene3D" id="1.20.1250.20">
    <property type="entry name" value="MFS general substrate transporter like domains"/>
    <property type="match status" value="1"/>
</dbReference>
<proteinExistence type="inferred from homology"/>
<evidence type="ECO:0000256" key="2">
    <source>
        <dbReference type="ARBA" id="ARBA00010992"/>
    </source>
</evidence>
<reference evidence="11 12" key="1">
    <citation type="journal article" date="2012" name="J. Bacteriol.">
        <title>Draft Genome Sequences for Two Metal-Reducing Pelosinus fermentans Strains Isolated from a Cr(VI)-Contaminated Site and for Type Strain R7.</title>
        <authorList>
            <person name="Brown S.D."/>
            <person name="Podar M."/>
            <person name="Klingeman D.M."/>
            <person name="Johnson C.M."/>
            <person name="Yang Z.K."/>
            <person name="Utturkar S.M."/>
            <person name="Land M.L."/>
            <person name="Mosher J.J."/>
            <person name="Hurt R.A.Jr."/>
            <person name="Phelps T.J."/>
            <person name="Palumbo A.V."/>
            <person name="Arkin A.P."/>
            <person name="Hazen T.C."/>
            <person name="Elias D.A."/>
        </authorList>
    </citation>
    <scope>NUCLEOTIDE SEQUENCE [LARGE SCALE GENOMIC DNA]</scope>
    <source>
        <strain evidence="11 12">B4</strain>
    </source>
</reference>